<dbReference type="InterPro" id="IPR046335">
    <property type="entry name" value="LacI/GalR-like_sensor"/>
</dbReference>
<dbReference type="InterPro" id="IPR018060">
    <property type="entry name" value="HTH_AraC"/>
</dbReference>
<dbReference type="Pfam" id="PF22177">
    <property type="entry name" value="PBP1_XylR"/>
    <property type="match status" value="1"/>
</dbReference>
<dbReference type="InterPro" id="IPR054031">
    <property type="entry name" value="XylR_PBP1"/>
</dbReference>
<protein>
    <submittedName>
        <fullName evidence="5">AraC family transcriptional regulator</fullName>
    </submittedName>
</protein>
<gene>
    <name evidence="5" type="ORF">C5Y83_01135</name>
</gene>
<sequence length="383" mass="43186">MTDQVIRRVAVLIETDDTWGRSVVRAIGKYASEHRWRLLIAPRDAQQRLRLPRKWQGDGVIAHMRTRTLVTHLRRAALPTVDVSIMFPKEDWVGRVITDDHVRSEMAVNHFRERGIEHFACYSPMMGRYSPQREAFFTQAVQDAGYKCETFRAKGVREGWSIDPAAVINWLSKLKRPLGLFASDPYPARQIADICESAGLRIPDEIAILAGDDDDLICNLGFPSLSAVQLACGTLGKSAAALLTRLMDGDPIPAEATKIPPLQVCPRHSTDVMAINDPELQAILRYVQENVAQGIQVKQVLRKFAISRRNLEQRFRSELGRSPAELIRSLRLDMAKRMLIETDLSIAEASRLCGFTSKAHFSVSFHQQFGTPPSIWRTQFAQT</sequence>
<dbReference type="SUPFAM" id="SSF53822">
    <property type="entry name" value="Periplasmic binding protein-like I"/>
    <property type="match status" value="1"/>
</dbReference>
<dbReference type="InterPro" id="IPR028082">
    <property type="entry name" value="Peripla_BP_I"/>
</dbReference>
<evidence type="ECO:0000256" key="1">
    <source>
        <dbReference type="ARBA" id="ARBA00023015"/>
    </source>
</evidence>
<dbReference type="AlphaFoldDB" id="A0A2S8G7Y3"/>
<comment type="caution">
    <text evidence="5">The sequence shown here is derived from an EMBL/GenBank/DDBJ whole genome shotgun (WGS) entry which is preliminary data.</text>
</comment>
<evidence type="ECO:0000256" key="3">
    <source>
        <dbReference type="ARBA" id="ARBA00023163"/>
    </source>
</evidence>
<dbReference type="OrthoDB" id="9795616at2"/>
<name>A0A2S8G7Y3_9BACT</name>
<dbReference type="GO" id="GO:0003700">
    <property type="term" value="F:DNA-binding transcription factor activity"/>
    <property type="evidence" value="ECO:0007669"/>
    <property type="project" value="InterPro"/>
</dbReference>
<proteinExistence type="predicted"/>
<dbReference type="Pfam" id="PF13377">
    <property type="entry name" value="Peripla_BP_3"/>
    <property type="match status" value="1"/>
</dbReference>
<dbReference type="PROSITE" id="PS01124">
    <property type="entry name" value="HTH_ARAC_FAMILY_2"/>
    <property type="match status" value="1"/>
</dbReference>
<evidence type="ECO:0000259" key="4">
    <source>
        <dbReference type="PROSITE" id="PS01124"/>
    </source>
</evidence>
<dbReference type="SUPFAM" id="SSF46689">
    <property type="entry name" value="Homeodomain-like"/>
    <property type="match status" value="1"/>
</dbReference>
<accession>A0A2S8G7Y3</accession>
<keyword evidence="2" id="KW-0238">DNA-binding</keyword>
<dbReference type="GO" id="GO:0000976">
    <property type="term" value="F:transcription cis-regulatory region binding"/>
    <property type="evidence" value="ECO:0007669"/>
    <property type="project" value="TreeGrafter"/>
</dbReference>
<evidence type="ECO:0000313" key="6">
    <source>
        <dbReference type="Proteomes" id="UP000238322"/>
    </source>
</evidence>
<keyword evidence="1" id="KW-0805">Transcription regulation</keyword>
<evidence type="ECO:0000256" key="2">
    <source>
        <dbReference type="ARBA" id="ARBA00023125"/>
    </source>
</evidence>
<reference evidence="5 6" key="1">
    <citation type="submission" date="2018-02" db="EMBL/GenBank/DDBJ databases">
        <title>Comparative genomes isolates from brazilian mangrove.</title>
        <authorList>
            <person name="Araujo J.E."/>
            <person name="Taketani R.G."/>
            <person name="Silva M.C.P."/>
            <person name="Loureco M.V."/>
            <person name="Andreote F.D."/>
        </authorList>
    </citation>
    <scope>NUCLEOTIDE SEQUENCE [LARGE SCALE GENOMIC DNA]</scope>
    <source>
        <strain evidence="5 6">Hex-1 MGV</strain>
    </source>
</reference>
<organism evidence="5 6">
    <name type="scientific">Blastopirellula marina</name>
    <dbReference type="NCBI Taxonomy" id="124"/>
    <lineage>
        <taxon>Bacteria</taxon>
        <taxon>Pseudomonadati</taxon>
        <taxon>Planctomycetota</taxon>
        <taxon>Planctomycetia</taxon>
        <taxon>Pirellulales</taxon>
        <taxon>Pirellulaceae</taxon>
        <taxon>Blastopirellula</taxon>
    </lineage>
</organism>
<dbReference type="Pfam" id="PF12833">
    <property type="entry name" value="HTH_18"/>
    <property type="match status" value="1"/>
</dbReference>
<dbReference type="InterPro" id="IPR009057">
    <property type="entry name" value="Homeodomain-like_sf"/>
</dbReference>
<dbReference type="Gene3D" id="3.40.50.2300">
    <property type="match status" value="2"/>
</dbReference>
<dbReference type="RefSeq" id="WP_105327798.1">
    <property type="nucleotide sequence ID" value="NZ_PUHY01000001.1"/>
</dbReference>
<dbReference type="CDD" id="cd01543">
    <property type="entry name" value="PBP1_XylR"/>
    <property type="match status" value="1"/>
</dbReference>
<dbReference type="EMBL" id="PUHY01000001">
    <property type="protein sequence ID" value="PQO40562.1"/>
    <property type="molecule type" value="Genomic_DNA"/>
</dbReference>
<dbReference type="PANTHER" id="PTHR30146:SF24">
    <property type="entry name" value="XYLOSE OPERON REGULATORY PROTEIN"/>
    <property type="match status" value="1"/>
</dbReference>
<evidence type="ECO:0000313" key="5">
    <source>
        <dbReference type="EMBL" id="PQO40562.1"/>
    </source>
</evidence>
<dbReference type="PANTHER" id="PTHR30146">
    <property type="entry name" value="LACI-RELATED TRANSCRIPTIONAL REPRESSOR"/>
    <property type="match status" value="1"/>
</dbReference>
<dbReference type="Proteomes" id="UP000238322">
    <property type="component" value="Unassembled WGS sequence"/>
</dbReference>
<feature type="domain" description="HTH araC/xylS-type" evidence="4">
    <location>
        <begin position="281"/>
        <end position="379"/>
    </location>
</feature>
<keyword evidence="3" id="KW-0804">Transcription</keyword>
<dbReference type="Gene3D" id="1.10.10.60">
    <property type="entry name" value="Homeodomain-like"/>
    <property type="match status" value="1"/>
</dbReference>
<dbReference type="SMART" id="SM00342">
    <property type="entry name" value="HTH_ARAC"/>
    <property type="match status" value="1"/>
</dbReference>